<dbReference type="SUPFAM" id="SSF82657">
    <property type="entry name" value="BolA-like"/>
    <property type="match status" value="1"/>
</dbReference>
<name>A0ABQ3LJ32_9SPHN</name>
<evidence type="ECO:0000313" key="3">
    <source>
        <dbReference type="Proteomes" id="UP000652430"/>
    </source>
</evidence>
<dbReference type="Gene3D" id="3.30.300.90">
    <property type="entry name" value="BolA-like"/>
    <property type="match status" value="1"/>
</dbReference>
<comment type="similarity">
    <text evidence="1">Belongs to the BolA/IbaG family.</text>
</comment>
<gene>
    <name evidence="2" type="ORF">GCM10008023_18790</name>
</gene>
<dbReference type="RefSeq" id="WP_189676015.1">
    <property type="nucleotide sequence ID" value="NZ_BNAQ01000002.1"/>
</dbReference>
<comment type="caution">
    <text evidence="2">The sequence shown here is derived from an EMBL/GenBank/DDBJ whole genome shotgun (WGS) entry which is preliminary data.</text>
</comment>
<keyword evidence="3" id="KW-1185">Reference proteome</keyword>
<organism evidence="2 3">
    <name type="scientific">Sphingomonas glacialis</name>
    <dbReference type="NCBI Taxonomy" id="658225"/>
    <lineage>
        <taxon>Bacteria</taxon>
        <taxon>Pseudomonadati</taxon>
        <taxon>Pseudomonadota</taxon>
        <taxon>Alphaproteobacteria</taxon>
        <taxon>Sphingomonadales</taxon>
        <taxon>Sphingomonadaceae</taxon>
        <taxon>Sphingomonas</taxon>
    </lineage>
</organism>
<dbReference type="PIRSF" id="PIRSF003113">
    <property type="entry name" value="BolA"/>
    <property type="match status" value="1"/>
</dbReference>
<dbReference type="Proteomes" id="UP000652430">
    <property type="component" value="Unassembled WGS sequence"/>
</dbReference>
<sequence length="104" mass="10916">MTDPATAPAPIPGAPPRPLVDEIRERLVVALDPIALDVSNDSAQHAGHLGDDGTGESHFSVSVESPAFAGLSRVARQRLVNTALADLLRDRIHALAIRARAPGE</sequence>
<dbReference type="InterPro" id="IPR036065">
    <property type="entry name" value="BolA-like_sf"/>
</dbReference>
<dbReference type="Pfam" id="PF01722">
    <property type="entry name" value="BolA"/>
    <property type="match status" value="1"/>
</dbReference>
<evidence type="ECO:0000256" key="1">
    <source>
        <dbReference type="RuleBase" id="RU003860"/>
    </source>
</evidence>
<reference evidence="3" key="1">
    <citation type="journal article" date="2019" name="Int. J. Syst. Evol. Microbiol.">
        <title>The Global Catalogue of Microorganisms (GCM) 10K type strain sequencing project: providing services to taxonomists for standard genome sequencing and annotation.</title>
        <authorList>
            <consortium name="The Broad Institute Genomics Platform"/>
            <consortium name="The Broad Institute Genome Sequencing Center for Infectious Disease"/>
            <person name="Wu L."/>
            <person name="Ma J."/>
        </authorList>
    </citation>
    <scope>NUCLEOTIDE SEQUENCE [LARGE SCALE GENOMIC DNA]</scope>
    <source>
        <strain evidence="3">CGMCC 1.8957</strain>
    </source>
</reference>
<evidence type="ECO:0000313" key="2">
    <source>
        <dbReference type="EMBL" id="GHH15636.1"/>
    </source>
</evidence>
<accession>A0ABQ3LJ32</accession>
<dbReference type="EMBL" id="BNAQ01000002">
    <property type="protein sequence ID" value="GHH15636.1"/>
    <property type="molecule type" value="Genomic_DNA"/>
</dbReference>
<dbReference type="PANTHER" id="PTHR46230:SF7">
    <property type="entry name" value="BOLA-LIKE PROTEIN 1"/>
    <property type="match status" value="1"/>
</dbReference>
<dbReference type="PANTHER" id="PTHR46230">
    <property type="match status" value="1"/>
</dbReference>
<dbReference type="InterPro" id="IPR002634">
    <property type="entry name" value="BolA"/>
</dbReference>
<proteinExistence type="inferred from homology"/>
<protein>
    <submittedName>
        <fullName evidence="2">BolA family transcriptional regulator</fullName>
    </submittedName>
</protein>